<evidence type="ECO:0000313" key="2">
    <source>
        <dbReference type="EMBL" id="KIK29874.1"/>
    </source>
</evidence>
<dbReference type="Proteomes" id="UP000054018">
    <property type="component" value="Unassembled WGS sequence"/>
</dbReference>
<evidence type="ECO:0000256" key="1">
    <source>
        <dbReference type="SAM" id="MobiDB-lite"/>
    </source>
</evidence>
<accession>A0A0C9ZV23</accession>
<reference evidence="3" key="2">
    <citation type="submission" date="2015-01" db="EMBL/GenBank/DDBJ databases">
        <title>Evolutionary Origins and Diversification of the Mycorrhizal Mutualists.</title>
        <authorList>
            <consortium name="DOE Joint Genome Institute"/>
            <consortium name="Mycorrhizal Genomics Consortium"/>
            <person name="Kohler A."/>
            <person name="Kuo A."/>
            <person name="Nagy L.G."/>
            <person name="Floudas D."/>
            <person name="Copeland A."/>
            <person name="Barry K.W."/>
            <person name="Cichocki N."/>
            <person name="Veneault-Fourrey C."/>
            <person name="LaButti K."/>
            <person name="Lindquist E.A."/>
            <person name="Lipzen A."/>
            <person name="Lundell T."/>
            <person name="Morin E."/>
            <person name="Murat C."/>
            <person name="Riley R."/>
            <person name="Ohm R."/>
            <person name="Sun H."/>
            <person name="Tunlid A."/>
            <person name="Henrissat B."/>
            <person name="Grigoriev I.V."/>
            <person name="Hibbett D.S."/>
            <person name="Martin F."/>
        </authorList>
    </citation>
    <scope>NUCLEOTIDE SEQUENCE [LARGE SCALE GENOMIC DNA]</scope>
    <source>
        <strain evidence="3">441</strain>
    </source>
</reference>
<proteinExistence type="predicted"/>
<feature type="compositionally biased region" description="Low complexity" evidence="1">
    <location>
        <begin position="380"/>
        <end position="400"/>
    </location>
</feature>
<dbReference type="OrthoDB" id="2678246at2759"/>
<organism evidence="2 3">
    <name type="scientific">Pisolithus microcarpus 441</name>
    <dbReference type="NCBI Taxonomy" id="765257"/>
    <lineage>
        <taxon>Eukaryota</taxon>
        <taxon>Fungi</taxon>
        <taxon>Dikarya</taxon>
        <taxon>Basidiomycota</taxon>
        <taxon>Agaricomycotina</taxon>
        <taxon>Agaricomycetes</taxon>
        <taxon>Agaricomycetidae</taxon>
        <taxon>Boletales</taxon>
        <taxon>Sclerodermatineae</taxon>
        <taxon>Pisolithaceae</taxon>
        <taxon>Pisolithus</taxon>
    </lineage>
</organism>
<feature type="region of interest" description="Disordered" evidence="1">
    <location>
        <begin position="513"/>
        <end position="536"/>
    </location>
</feature>
<keyword evidence="3" id="KW-1185">Reference proteome</keyword>
<sequence length="536" mass="60076">MPPLRPDIRRSARLQLKSKTVMLPSGGGRGYPQHPFVPQSNPQMATTKPKTRITVGQPVEPAPCPPPIRSQAKHPRKRHQESQEGSWSEAIHREPYPQLTRDLLSWILQHPADRAVLFNETINQNVQGKPHSRRKKEINAVIADAIFCEDKQYGESYASHPARFASAVASRLVTLKNKYRQHASRFKSTGEGINPNNPSYQNLQEQVLAEFPFWEECDQLWHGNPTYDARVFNATPGANRTGDFLSIIKSGRTTAPLARDSAQLQDQGDAVDYPAPSTTANWDSDPNISMDVQEEEEGETDEGLEGDWSVLPVPEYCGDFMSVDERPQIFGDRLPSPHESIISTDTVLPSDKPPSAIHRRTPSSDNRSAFRIVPYPRPPASATSTTTTSSTPSSSTRRAAMNSETSRTSSTKGKNVLTQIKAELDGRLAGLNETSQDQRLFRATLKYEHEVAKTQAYMREKEIAHLETEHERERVEAEKIHTWMVEQKKLDIEKLKEESELVHLKLELARLERLQAGDMSGPSSSTAAPRTTDSEH</sequence>
<gene>
    <name evidence="2" type="ORF">PISMIDRAFT_6613</name>
</gene>
<reference evidence="2 3" key="1">
    <citation type="submission" date="2014-04" db="EMBL/GenBank/DDBJ databases">
        <authorList>
            <consortium name="DOE Joint Genome Institute"/>
            <person name="Kuo A."/>
            <person name="Kohler A."/>
            <person name="Costa M.D."/>
            <person name="Nagy L.G."/>
            <person name="Floudas D."/>
            <person name="Copeland A."/>
            <person name="Barry K.W."/>
            <person name="Cichocki N."/>
            <person name="Veneault-Fourrey C."/>
            <person name="LaButti K."/>
            <person name="Lindquist E.A."/>
            <person name="Lipzen A."/>
            <person name="Lundell T."/>
            <person name="Morin E."/>
            <person name="Murat C."/>
            <person name="Sun H."/>
            <person name="Tunlid A."/>
            <person name="Henrissat B."/>
            <person name="Grigoriev I.V."/>
            <person name="Hibbett D.S."/>
            <person name="Martin F."/>
            <person name="Nordberg H.P."/>
            <person name="Cantor M.N."/>
            <person name="Hua S.X."/>
        </authorList>
    </citation>
    <scope>NUCLEOTIDE SEQUENCE [LARGE SCALE GENOMIC DNA]</scope>
    <source>
        <strain evidence="2 3">441</strain>
    </source>
</reference>
<dbReference type="AlphaFoldDB" id="A0A0C9ZV23"/>
<dbReference type="HOGENOM" id="CLU_041175_5_0_1"/>
<name>A0A0C9ZV23_9AGAM</name>
<feature type="compositionally biased region" description="Polar residues" evidence="1">
    <location>
        <begin position="402"/>
        <end position="415"/>
    </location>
</feature>
<feature type="region of interest" description="Disordered" evidence="1">
    <location>
        <begin position="1"/>
        <end position="93"/>
    </location>
</feature>
<protein>
    <submittedName>
        <fullName evidence="2">Unplaced genomic scaffold scaffold_4, whole genome shotgun sequence</fullName>
    </submittedName>
</protein>
<dbReference type="EMBL" id="KN833688">
    <property type="protein sequence ID" value="KIK29874.1"/>
    <property type="molecule type" value="Genomic_DNA"/>
</dbReference>
<feature type="compositionally biased region" description="Polar residues" evidence="1">
    <location>
        <begin position="521"/>
        <end position="536"/>
    </location>
</feature>
<evidence type="ECO:0000313" key="3">
    <source>
        <dbReference type="Proteomes" id="UP000054018"/>
    </source>
</evidence>
<feature type="compositionally biased region" description="Polar residues" evidence="1">
    <location>
        <begin position="38"/>
        <end position="48"/>
    </location>
</feature>
<feature type="compositionally biased region" description="Basic and acidic residues" evidence="1">
    <location>
        <begin position="1"/>
        <end position="10"/>
    </location>
</feature>
<feature type="compositionally biased region" description="Polar residues" evidence="1">
    <location>
        <begin position="276"/>
        <end position="287"/>
    </location>
</feature>
<feature type="region of interest" description="Disordered" evidence="1">
    <location>
        <begin position="333"/>
        <end position="415"/>
    </location>
</feature>
<feature type="region of interest" description="Disordered" evidence="1">
    <location>
        <begin position="261"/>
        <end position="287"/>
    </location>
</feature>